<keyword evidence="1" id="KW-0614">Plasmid</keyword>
<organism evidence="1 2">
    <name type="scientific">Azonexus hydrophilus</name>
    <dbReference type="NCBI Taxonomy" id="418702"/>
    <lineage>
        <taxon>Bacteria</taxon>
        <taxon>Pseudomonadati</taxon>
        <taxon>Pseudomonadota</taxon>
        <taxon>Betaproteobacteria</taxon>
        <taxon>Rhodocyclales</taxon>
        <taxon>Azonexaceae</taxon>
        <taxon>Azonexus</taxon>
    </lineage>
</organism>
<dbReference type="Proteomes" id="UP001479520">
    <property type="component" value="Plasmid unnamed1"/>
</dbReference>
<gene>
    <name evidence="1" type="ORF">AADV58_18030</name>
</gene>
<accession>A0ABZ2XPE9</accession>
<evidence type="ECO:0000313" key="1">
    <source>
        <dbReference type="EMBL" id="WZJ23309.1"/>
    </source>
</evidence>
<sequence>MTSNEVVMPPIALEAHPKVRVFLRPHNAENPPIIFFETRDERYARDTFVKILQMKDLQGGALAAVLETTSGSRLEHHFDALAGDQLNLLGRIQEISSMGNWIWSVAPENTRVDIDTVASNEPSDLKEVS</sequence>
<dbReference type="RefSeq" id="WP_341744648.1">
    <property type="nucleotide sequence ID" value="NZ_CP151407.1"/>
</dbReference>
<evidence type="ECO:0000313" key="2">
    <source>
        <dbReference type="Proteomes" id="UP001479520"/>
    </source>
</evidence>
<proteinExistence type="predicted"/>
<geneLocation type="plasmid" evidence="1 2">
    <name>unnamed1</name>
</geneLocation>
<name>A0ABZ2XPE9_9RHOO</name>
<protein>
    <submittedName>
        <fullName evidence="1">Uncharacterized protein</fullName>
    </submittedName>
</protein>
<dbReference type="EMBL" id="CP151407">
    <property type="protein sequence ID" value="WZJ23309.1"/>
    <property type="molecule type" value="Genomic_DNA"/>
</dbReference>
<keyword evidence="2" id="KW-1185">Reference proteome</keyword>
<reference evidence="1 2" key="1">
    <citation type="submission" date="2024-04" db="EMBL/GenBank/DDBJ databases">
        <title>Dissimilatory iodate-reducing microorganisms contribute to the enrichment of iodine in groundwater.</title>
        <authorList>
            <person name="Jiang Z."/>
        </authorList>
    </citation>
    <scope>NUCLEOTIDE SEQUENCE [LARGE SCALE GENOMIC DNA]</scope>
    <source>
        <strain evidence="1 2">NCP973</strain>
        <plasmid evidence="1 2">unnamed1</plasmid>
    </source>
</reference>